<evidence type="ECO:0000256" key="1">
    <source>
        <dbReference type="PROSITE-ProRule" id="PRU00110"/>
    </source>
</evidence>
<dbReference type="KEGG" id="nox:C5F49_06015"/>
<dbReference type="GO" id="GO:0000160">
    <property type="term" value="P:phosphorelay signal transduction system"/>
    <property type="evidence" value="ECO:0007669"/>
    <property type="project" value="InterPro"/>
</dbReference>
<organism evidence="3 4">
    <name type="scientific">Nitrosopumilus oxyclinae</name>
    <dbReference type="NCBI Taxonomy" id="1959104"/>
    <lineage>
        <taxon>Archaea</taxon>
        <taxon>Nitrososphaerota</taxon>
        <taxon>Nitrososphaeria</taxon>
        <taxon>Nitrosopumilales</taxon>
        <taxon>Nitrosopumilaceae</taxon>
        <taxon>Nitrosopumilus</taxon>
    </lineage>
</organism>
<dbReference type="Gene3D" id="1.20.120.160">
    <property type="entry name" value="HPT domain"/>
    <property type="match status" value="1"/>
</dbReference>
<feature type="modified residue" description="Phosphohistidine" evidence="1">
    <location>
        <position position="45"/>
    </location>
</feature>
<dbReference type="CDD" id="cd00088">
    <property type="entry name" value="HPT"/>
    <property type="match status" value="1"/>
</dbReference>
<dbReference type="InterPro" id="IPR036641">
    <property type="entry name" value="HPT_dom_sf"/>
</dbReference>
<proteinExistence type="predicted"/>
<feature type="domain" description="HPt" evidence="2">
    <location>
        <begin position="1"/>
        <end position="100"/>
    </location>
</feature>
<dbReference type="PROSITE" id="PS50894">
    <property type="entry name" value="HPT"/>
    <property type="match status" value="1"/>
</dbReference>
<dbReference type="AlphaFoldDB" id="A0A7D5R113"/>
<dbReference type="GeneID" id="56061514"/>
<sequence length="114" mass="12913">MSDEFIAVATQEVTDDINSIENILKLCVNDADVFQNASKFQKHTHKIKGLAPMMGKEPLGDLSASLDDLFKKIIDGQQIEGVFDLILDSIPHMKKSMNEIDYDFSQIDERIRQL</sequence>
<evidence type="ECO:0000259" key="2">
    <source>
        <dbReference type="PROSITE" id="PS50894"/>
    </source>
</evidence>
<dbReference type="Pfam" id="PF01627">
    <property type="entry name" value="Hpt"/>
    <property type="match status" value="1"/>
</dbReference>
<dbReference type="Proteomes" id="UP000509441">
    <property type="component" value="Chromosome"/>
</dbReference>
<gene>
    <name evidence="3" type="ORF">C5F49_06015</name>
</gene>
<accession>A0A7D5R113</accession>
<dbReference type="RefSeq" id="WP_179362143.1">
    <property type="nucleotide sequence ID" value="NZ_CP026994.1"/>
</dbReference>
<dbReference type="SUPFAM" id="SSF47226">
    <property type="entry name" value="Histidine-containing phosphotransfer domain, HPT domain"/>
    <property type="match status" value="1"/>
</dbReference>
<keyword evidence="1" id="KW-0597">Phosphoprotein</keyword>
<keyword evidence="4" id="KW-1185">Reference proteome</keyword>
<evidence type="ECO:0000313" key="4">
    <source>
        <dbReference type="Proteomes" id="UP000509441"/>
    </source>
</evidence>
<dbReference type="InterPro" id="IPR008207">
    <property type="entry name" value="Sig_transdc_His_kin_Hpt_dom"/>
</dbReference>
<dbReference type="EMBL" id="CP026994">
    <property type="protein sequence ID" value="QLH04920.1"/>
    <property type="molecule type" value="Genomic_DNA"/>
</dbReference>
<dbReference type="OrthoDB" id="11252at2157"/>
<reference evidence="3 4" key="1">
    <citation type="submission" date="2018-02" db="EMBL/GenBank/DDBJ databases">
        <title>Complete genome of Nitrosopumilus oxyclinae HCE1.</title>
        <authorList>
            <person name="Qin W."/>
            <person name="Zheng Y."/>
            <person name="Stahl D.A."/>
        </authorList>
    </citation>
    <scope>NUCLEOTIDE SEQUENCE [LARGE SCALE GENOMIC DNA]</scope>
    <source>
        <strain evidence="3 4">HCE1</strain>
    </source>
</reference>
<evidence type="ECO:0000313" key="3">
    <source>
        <dbReference type="EMBL" id="QLH04920.1"/>
    </source>
</evidence>
<protein>
    <recommendedName>
        <fullName evidence="2">HPt domain-containing protein</fullName>
    </recommendedName>
</protein>
<name>A0A7D5R113_9ARCH</name>